<dbReference type="GO" id="GO:0005737">
    <property type="term" value="C:cytoplasm"/>
    <property type="evidence" value="ECO:0007669"/>
    <property type="project" value="UniProtKB-SubCell"/>
</dbReference>
<dbReference type="FunFam" id="2.30.42.10:FF:000105">
    <property type="entry name" value="Tyrosine-protein phosphatase non-receptor type 13"/>
    <property type="match status" value="1"/>
</dbReference>
<dbReference type="CDD" id="cd06697">
    <property type="entry name" value="PDZ5_PTPN13-like"/>
    <property type="match status" value="1"/>
</dbReference>
<dbReference type="InterPro" id="IPR019748">
    <property type="entry name" value="FERM_central"/>
</dbReference>
<feature type="compositionally biased region" description="Polar residues" evidence="7">
    <location>
        <begin position="348"/>
        <end position="357"/>
    </location>
</feature>
<feature type="compositionally biased region" description="Polar residues" evidence="7">
    <location>
        <begin position="1440"/>
        <end position="1453"/>
    </location>
</feature>
<keyword evidence="4" id="KW-0677">Repeat</keyword>
<dbReference type="Pfam" id="PF00595">
    <property type="entry name" value="PDZ"/>
    <property type="match status" value="5"/>
</dbReference>
<protein>
    <submittedName>
        <fullName evidence="12">Protein tyrosine phosphatase non-receptor type 13</fullName>
    </submittedName>
</protein>
<dbReference type="SUPFAM" id="SSF54236">
    <property type="entry name" value="Ubiquitin-like"/>
    <property type="match status" value="1"/>
</dbReference>
<dbReference type="PROSITE" id="PS50055">
    <property type="entry name" value="TYR_PHOSPHATASE_PTP"/>
    <property type="match status" value="1"/>
</dbReference>
<feature type="region of interest" description="Disordered" evidence="7">
    <location>
        <begin position="974"/>
        <end position="1065"/>
    </location>
</feature>
<evidence type="ECO:0000313" key="12">
    <source>
        <dbReference type="Ensembl" id="ENSSSCP00065047718.1"/>
    </source>
</evidence>
<dbReference type="Gene3D" id="1.20.80.10">
    <property type="match status" value="1"/>
</dbReference>
<dbReference type="InterPro" id="IPR019749">
    <property type="entry name" value="Band_41_domain"/>
</dbReference>
<feature type="compositionally biased region" description="Polar residues" evidence="7">
    <location>
        <begin position="978"/>
        <end position="991"/>
    </location>
</feature>
<evidence type="ECO:0000259" key="9">
    <source>
        <dbReference type="PROSITE" id="PS50057"/>
    </source>
</evidence>
<keyword evidence="5" id="KW-0539">Nucleus</keyword>
<evidence type="ECO:0000256" key="5">
    <source>
        <dbReference type="ARBA" id="ARBA00023242"/>
    </source>
</evidence>
<dbReference type="SMART" id="SM00194">
    <property type="entry name" value="PTPc"/>
    <property type="match status" value="1"/>
</dbReference>
<dbReference type="InterPro" id="IPR029071">
    <property type="entry name" value="Ubiquitin-like_domsf"/>
</dbReference>
<feature type="domain" description="PDZ" evidence="10">
    <location>
        <begin position="1072"/>
        <end position="1157"/>
    </location>
</feature>
<dbReference type="InterPro" id="IPR018979">
    <property type="entry name" value="FERM_N"/>
</dbReference>
<dbReference type="FunFam" id="2.30.29.30:FF:000107">
    <property type="entry name" value="Tyrosine-protein phosphatase non-receptor type 13"/>
    <property type="match status" value="1"/>
</dbReference>
<evidence type="ECO:0000259" key="10">
    <source>
        <dbReference type="PROSITE" id="PS50106"/>
    </source>
</evidence>
<proteinExistence type="predicted"/>
<feature type="region of interest" description="Disordered" evidence="7">
    <location>
        <begin position="1308"/>
        <end position="1373"/>
    </location>
</feature>
<reference evidence="12" key="1">
    <citation type="submission" date="2025-08" db="UniProtKB">
        <authorList>
            <consortium name="Ensembl"/>
        </authorList>
    </citation>
    <scope>IDENTIFICATION</scope>
</reference>
<dbReference type="InterPro" id="IPR052074">
    <property type="entry name" value="NonRcpt_TyrProt_Phosphatase"/>
</dbReference>
<feature type="compositionally biased region" description="Basic and acidic residues" evidence="7">
    <location>
        <begin position="322"/>
        <end position="337"/>
    </location>
</feature>
<dbReference type="CDD" id="cd06792">
    <property type="entry name" value="PDZ2-PTPN13_FRMPD2-like"/>
    <property type="match status" value="1"/>
</dbReference>
<feature type="coiled-coil region" evidence="6">
    <location>
        <begin position="368"/>
        <end position="395"/>
    </location>
</feature>
<dbReference type="PRINTS" id="PR00935">
    <property type="entry name" value="BAND41"/>
</dbReference>
<dbReference type="Pfam" id="PF00102">
    <property type="entry name" value="Y_phosphatase"/>
    <property type="match status" value="1"/>
</dbReference>
<dbReference type="Pfam" id="PF00373">
    <property type="entry name" value="FERM_M"/>
    <property type="match status" value="1"/>
</dbReference>
<evidence type="ECO:0000256" key="6">
    <source>
        <dbReference type="SAM" id="Coils"/>
    </source>
</evidence>
<dbReference type="Proteomes" id="UP000694725">
    <property type="component" value="Unplaced"/>
</dbReference>
<accession>A0A8D2ADD0</accession>
<gene>
    <name evidence="12" type="primary">PTPN13</name>
</gene>
<dbReference type="Gene3D" id="2.30.29.30">
    <property type="entry name" value="Pleckstrin-homology domain (PH domain)/Phosphotyrosine-binding domain (PTB)"/>
    <property type="match status" value="1"/>
</dbReference>
<sequence>MTLYWGADHEVPQSQPIRLGDHLNSILLGMCEDVIYARVSVRTVLDACSAHIRNSNCAPSFSYVKQLVKLVLGNLSGTDQLSRNNEQKPDRSQALRDRLRGKGLPTGRSSPSDVLDTYKSPFPHQTFLNKGLSKSMGFLSIRDTHDEDDYFKDMPSDNNSGHEDSEKSCSPYQFKASGPEKKALPGLDVLPKKKIWASSMDLLCTADRDVPGEAARYRHCLPEAVTVRTSTAPRRKEARYSDGSLALDIFGPQKMDPMFHTREVPTSTAISCALDRIRERQKKLQVLREAMNVEEPVRRYKTSHSDIFSTSSESPSIVSSESDFRQVRKSEASKRFESNSGLPGVEETSGQGQSQRPRQYETPLEGSLINQEIMLKRQEEEMIQLQARMALRQSRLSLYPGDTIKASMLDITRDPLREIALETAMTQRKLRNFFGPEFVKMTIEPFISLDLPRSILTKRGKNEDNRRKVNIMLLSGQRLELTCDTKTICKDVFDMVVAHIGLVEHHLFALATLKDNEYFFVDPDLKLTKVAPEGWKEEPKKKSKASINFTLFFRIKFFMDDVSLIQHTLTCHQYYLQLRKDILEERMHCDDETSLLLASLALQAEYGDYQPEVHGVSYFRLEHYLPPRVMEKLDLSYIKEELPKLHNTYAGASEKETELEFLKVCQRLTEYGVHFHRVHPEKKSQTGILLGICSKGVLVFEAHNGVRTLVLRFPWRETKKISFSKKKITLQNTSDGIKHAFQTDNSKICQYLLHLCSSQHKFQLQMRARQSNQDAQDIDVLHKRWSIVSSPEREITLVNLKKDAKYGLGFQIIGGEKMGRLDLGVFISSVTPGGPADLDGCLKPGDRLISVNSVSLEGVSHHAAIEILQNAPEDVTLVISQPKEKISKVPSTPVHIANGMKNYMKKPSYLQDSAVNPSEDHCWPRGTPRHISESSLGLSGGLREGSLSSQDSRTESASLSQSQVNGFFASHVGDRSWQESQHGSPSPSVISKATEKRWTSTDSNRSKAKKTGVSDTTDYSDQGDSDMDEATYSSSRDHQTPKKESSSSMNTSNKMNFKTFPSSPPKPGDIFEVELAKNDNSLGISVTGGVNTSVRHGGIYVKGVIPKGAAESDGRIHKGDRVLAVNGLSLEGATHKEAVETLRNTGQVVHLLLEKGQSPASREHVPVTPQCTLSDPDAQGQAPEKVMKKVTLVKDYSFVTEENTFEVKLLKNSSGLGFSFSREDNLIPEQMNTSIVRVKKLFPGQPAAESGKIDVGDVILKVNGAPLKGLSQQEVISALRGTSPEVSLLLCRPPPGVLPEIDPALLTPLHSPAQVPPNNSKDPPPPACVEQGTSSDENEIPDKSQNPCTSPARRDSYSDSSGSGEDDSVKAPAKIPNMSWSSALHQTLSSMVSQAQGQRNTLRSQEDTICTMFYYPQKIPSKPELEDSNPPSPRPPDVTPGQNCQPQSESASTDAMDKHHIGHHSGPTRQESLTSLKNDLENHLEDFELEVELLITLIKSEKGSLGFTVTKGSQSVGCYVHDVIQDPAKSDGRLKPGDRLIKVNDTDVTNMTHTDAVNLLRAAPKTVRLVLGRVLELPRMPVLPHLLPDITLACDKEELGFSLSGGHDSLHQVVYVSDINPKSVAATEGHLQLLDIIHYVNGVSTQGMTLEEVKRALDMSVSSVVLKATRDGHPVVPSSKRSAVSAPASVKANGHHVVEPCGKPAFTPQNSFSKVNGEEIIEVLYPEGKCSACPMKESAKLILSKESDAQEDDAYDDPQEAEVIQSLLDVVDEEAQNLLNHSNAAGAASAPGALKTNEKLAEESAEDTDGDGSPLPEDFMESIKMNGCEECCEEKVKSERLIEKSEEKKTDDDEITWGSDELPIEAADHSDSNKDHSFLTDEELTALPIVKVLPSGKYAGTELKSVIRMLRGLLDQGIPSKELENLQELKPLDQCLIGQTKENRRKNRYKNILPYDATRVPLGDEGGYINASFIKIPVGREEFVYIACQGPLPTTVGDFWQMIWEQKSTVIAMMTQEVEGEKIKCQRYWPNILGKTTMVGDRLRLALVRMQQLKGFVVRAMTLEDIQVCGLPRPMVDSTRV</sequence>
<dbReference type="FunFam" id="2.30.42.10:FF:000174">
    <property type="entry name" value="Tyrosine-protein phosphatase non-receptor type 13"/>
    <property type="match status" value="1"/>
</dbReference>
<feature type="region of interest" description="Disordered" evidence="7">
    <location>
        <begin position="78"/>
        <end position="118"/>
    </location>
</feature>
<dbReference type="InterPro" id="IPR014352">
    <property type="entry name" value="FERM/acyl-CoA-bd_prot_sf"/>
</dbReference>
<evidence type="ECO:0000259" key="8">
    <source>
        <dbReference type="PROSITE" id="PS50055"/>
    </source>
</evidence>
<feature type="compositionally biased region" description="Low complexity" evidence="7">
    <location>
        <begin position="1046"/>
        <end position="1056"/>
    </location>
</feature>
<evidence type="ECO:0000256" key="2">
    <source>
        <dbReference type="ARBA" id="ARBA00004496"/>
    </source>
</evidence>
<dbReference type="SMART" id="SM01196">
    <property type="entry name" value="FERM_C"/>
    <property type="match status" value="1"/>
</dbReference>
<feature type="domain" description="PDZ" evidence="10">
    <location>
        <begin position="797"/>
        <end position="883"/>
    </location>
</feature>
<dbReference type="SUPFAM" id="SSF52799">
    <property type="entry name" value="(Phosphotyrosine protein) phosphatases II"/>
    <property type="match status" value="1"/>
</dbReference>
<dbReference type="SUPFAM" id="SSF47031">
    <property type="entry name" value="Second domain of FERM"/>
    <property type="match status" value="1"/>
</dbReference>
<feature type="compositionally biased region" description="Basic and acidic residues" evidence="7">
    <location>
        <begin position="1035"/>
        <end position="1045"/>
    </location>
</feature>
<dbReference type="FunFam" id="1.20.80.10:FF:000011">
    <property type="entry name" value="Tyrosine-protein phosphatase non-receptor type 13"/>
    <property type="match status" value="1"/>
</dbReference>
<dbReference type="CDD" id="cd17195">
    <property type="entry name" value="FERM_F1_PTPN13"/>
    <property type="match status" value="1"/>
</dbReference>
<dbReference type="PROSITE" id="PS51377">
    <property type="entry name" value="KIND"/>
    <property type="match status" value="1"/>
</dbReference>
<dbReference type="InterPro" id="IPR012153">
    <property type="entry name" value="PTPN13"/>
</dbReference>
<dbReference type="Gene3D" id="2.30.42.10">
    <property type="match status" value="5"/>
</dbReference>
<feature type="region of interest" description="Disordered" evidence="7">
    <location>
        <begin position="914"/>
        <end position="961"/>
    </location>
</feature>
<feature type="domain" description="PDZ" evidence="10">
    <location>
        <begin position="1494"/>
        <end position="1575"/>
    </location>
</feature>
<evidence type="ECO:0000256" key="3">
    <source>
        <dbReference type="ARBA" id="ARBA00022490"/>
    </source>
</evidence>
<dbReference type="PANTHER" id="PTHR46900:SF1">
    <property type="entry name" value="TYROSINE-PROTEIN PHOSPHATASE NON-RECEPTOR TYPE 13"/>
    <property type="match status" value="1"/>
</dbReference>
<dbReference type="InterPro" id="IPR018980">
    <property type="entry name" value="FERM_PH-like_C"/>
</dbReference>
<dbReference type="Pfam" id="PF09380">
    <property type="entry name" value="FERM_C"/>
    <property type="match status" value="1"/>
</dbReference>
<dbReference type="SUPFAM" id="SSF50156">
    <property type="entry name" value="PDZ domain-like"/>
    <property type="match status" value="5"/>
</dbReference>
<dbReference type="GO" id="GO:0004725">
    <property type="term" value="F:protein tyrosine phosphatase activity"/>
    <property type="evidence" value="ECO:0007669"/>
    <property type="project" value="InterPro"/>
</dbReference>
<feature type="compositionally biased region" description="Basic and acidic residues" evidence="7">
    <location>
        <begin position="85"/>
        <end position="100"/>
    </location>
</feature>
<feature type="region of interest" description="Disordered" evidence="7">
    <location>
        <begin position="1798"/>
        <end position="1819"/>
    </location>
</feature>
<comment type="subcellular location">
    <subcellularLocation>
        <location evidence="2">Cytoplasm</location>
    </subcellularLocation>
    <subcellularLocation>
        <location evidence="1">Nucleus</location>
    </subcellularLocation>
</comment>
<feature type="compositionally biased region" description="Low complexity" evidence="7">
    <location>
        <begin position="305"/>
        <end position="321"/>
    </location>
</feature>
<dbReference type="FunFam" id="2.30.42.10:FF:000129">
    <property type="entry name" value="Tyrosine-protein phosphatase non-receptor type 13"/>
    <property type="match status" value="1"/>
</dbReference>
<dbReference type="GO" id="GO:0005634">
    <property type="term" value="C:nucleus"/>
    <property type="evidence" value="ECO:0007669"/>
    <property type="project" value="UniProtKB-SubCell"/>
</dbReference>
<dbReference type="SUPFAM" id="SSF50729">
    <property type="entry name" value="PH domain-like"/>
    <property type="match status" value="1"/>
</dbReference>
<dbReference type="InterPro" id="IPR000242">
    <property type="entry name" value="PTP_cat"/>
</dbReference>
<feature type="domain" description="PDZ" evidence="10">
    <location>
        <begin position="1206"/>
        <end position="1294"/>
    </location>
</feature>
<organism evidence="12 13">
    <name type="scientific">Sus scrofa</name>
    <name type="common">Pig</name>
    <dbReference type="NCBI Taxonomy" id="9823"/>
    <lineage>
        <taxon>Eukaryota</taxon>
        <taxon>Metazoa</taxon>
        <taxon>Chordata</taxon>
        <taxon>Craniata</taxon>
        <taxon>Vertebrata</taxon>
        <taxon>Euteleostomi</taxon>
        <taxon>Mammalia</taxon>
        <taxon>Eutheria</taxon>
        <taxon>Laurasiatheria</taxon>
        <taxon>Artiodactyla</taxon>
        <taxon>Suina</taxon>
        <taxon>Suidae</taxon>
        <taxon>Sus</taxon>
    </lineage>
</organism>
<dbReference type="FunFam" id="2.30.42.10:FF:000084">
    <property type="entry name" value="Tyrosine-protein phosphatase non-receptor type 13"/>
    <property type="match status" value="1"/>
</dbReference>
<dbReference type="Ensembl" id="ENSSSCT00065107111.1">
    <property type="protein sequence ID" value="ENSSSCP00065047718.1"/>
    <property type="gene ID" value="ENSSSCG00065077269.1"/>
</dbReference>
<feature type="region of interest" description="Disordered" evidence="7">
    <location>
        <begin position="1419"/>
        <end position="1471"/>
    </location>
</feature>
<evidence type="ECO:0000256" key="4">
    <source>
        <dbReference type="ARBA" id="ARBA00022737"/>
    </source>
</evidence>
<dbReference type="Pfam" id="PF16599">
    <property type="entry name" value="PTN13_u3"/>
    <property type="match status" value="1"/>
</dbReference>
<dbReference type="CDD" id="cd06696">
    <property type="entry name" value="PDZ4_PTPN13-like"/>
    <property type="match status" value="1"/>
</dbReference>
<feature type="region of interest" description="Disordered" evidence="7">
    <location>
        <begin position="149"/>
        <end position="177"/>
    </location>
</feature>
<dbReference type="InterPro" id="IPR035963">
    <property type="entry name" value="FERM_2"/>
</dbReference>
<dbReference type="FunFam" id="2.30.42.10:FF:000086">
    <property type="entry name" value="Tyrosine-protein phosphatase non-receptor type 13"/>
    <property type="match status" value="1"/>
</dbReference>
<dbReference type="PANTHER" id="PTHR46900">
    <property type="entry name" value="TYROSINE-PROTEIN PHOSPHATASE NON-RECEPTOR TYPE 13"/>
    <property type="match status" value="1"/>
</dbReference>
<evidence type="ECO:0000313" key="13">
    <source>
        <dbReference type="Proteomes" id="UP000694725"/>
    </source>
</evidence>
<feature type="domain" description="FERM" evidence="9">
    <location>
        <begin position="467"/>
        <end position="767"/>
    </location>
</feature>
<keyword evidence="3" id="KW-0963">Cytoplasm</keyword>
<feature type="compositionally biased region" description="Basic and acidic residues" evidence="7">
    <location>
        <begin position="151"/>
        <end position="167"/>
    </location>
</feature>
<dbReference type="PIRSF" id="PIRSF000933">
    <property type="entry name" value="Tyr-Ptase_nr13"/>
    <property type="match status" value="1"/>
</dbReference>
<dbReference type="InterPro" id="IPR011993">
    <property type="entry name" value="PH-like_dom_sf"/>
</dbReference>
<evidence type="ECO:0000256" key="1">
    <source>
        <dbReference type="ARBA" id="ARBA00004123"/>
    </source>
</evidence>
<dbReference type="InterPro" id="IPR001478">
    <property type="entry name" value="PDZ"/>
</dbReference>
<dbReference type="FunFam" id="3.10.20.90:FF:000082">
    <property type="entry name" value="Tyrosine-protein phosphatase non-receptor type 13"/>
    <property type="match status" value="1"/>
</dbReference>
<name>A0A8D2ADD0_PIG</name>
<keyword evidence="6" id="KW-0175">Coiled coil</keyword>
<dbReference type="PROSITE" id="PS50106">
    <property type="entry name" value="PDZ"/>
    <property type="match status" value="5"/>
</dbReference>
<feature type="domain" description="Tyrosine-protein phosphatase" evidence="8">
    <location>
        <begin position="1919"/>
        <end position="2067"/>
    </location>
</feature>
<evidence type="ECO:0000256" key="7">
    <source>
        <dbReference type="SAM" id="MobiDB-lite"/>
    </source>
</evidence>
<dbReference type="SMART" id="SM00228">
    <property type="entry name" value="PDZ"/>
    <property type="match status" value="5"/>
</dbReference>
<dbReference type="InterPro" id="IPR011019">
    <property type="entry name" value="KIND_dom"/>
</dbReference>
<dbReference type="InterPro" id="IPR000299">
    <property type="entry name" value="FERM_domain"/>
</dbReference>
<dbReference type="PRINTS" id="PR00700">
    <property type="entry name" value="PRTYPHPHTASE"/>
</dbReference>
<dbReference type="Gene3D" id="3.90.190.10">
    <property type="entry name" value="Protein tyrosine phosphatase superfamily"/>
    <property type="match status" value="1"/>
</dbReference>
<dbReference type="SMART" id="SM00295">
    <property type="entry name" value="B41"/>
    <property type="match status" value="1"/>
</dbReference>
<dbReference type="InterPro" id="IPR036034">
    <property type="entry name" value="PDZ_sf"/>
</dbReference>
<dbReference type="Pfam" id="PF09379">
    <property type="entry name" value="FERM_N"/>
    <property type="match status" value="1"/>
</dbReference>
<evidence type="ECO:0000259" key="11">
    <source>
        <dbReference type="PROSITE" id="PS51377"/>
    </source>
</evidence>
<dbReference type="CDD" id="cd14473">
    <property type="entry name" value="FERM_B-lobe"/>
    <property type="match status" value="1"/>
</dbReference>
<feature type="domain" description="KIND" evidence="11">
    <location>
        <begin position="1"/>
        <end position="85"/>
    </location>
</feature>
<dbReference type="Gene3D" id="3.10.20.90">
    <property type="entry name" value="Phosphatidylinositol 3-kinase Catalytic Subunit, Chain A, domain 1"/>
    <property type="match status" value="1"/>
</dbReference>
<dbReference type="CDD" id="cd06695">
    <property type="entry name" value="PDZ3_PTPN13_FRMPD2-like"/>
    <property type="match status" value="1"/>
</dbReference>
<feature type="region of interest" description="Disordered" evidence="7">
    <location>
        <begin position="298"/>
        <end position="365"/>
    </location>
</feature>
<feature type="domain" description="PDZ" evidence="10">
    <location>
        <begin position="1589"/>
        <end position="1672"/>
    </location>
</feature>
<dbReference type="PROSITE" id="PS50057">
    <property type="entry name" value="FERM_3"/>
    <property type="match status" value="1"/>
</dbReference>
<dbReference type="InterPro" id="IPR029021">
    <property type="entry name" value="Prot-tyrosine_phosphatase-like"/>
</dbReference>
<dbReference type="CDD" id="cd23072">
    <property type="entry name" value="PDZ1_PTPN13-like"/>
    <property type="match status" value="1"/>
</dbReference>